<dbReference type="RefSeq" id="WP_016482757.1">
    <property type="nucleotide sequence ID" value="NC_021487.1"/>
</dbReference>
<keyword evidence="2" id="KW-1185">Reference proteome</keyword>
<dbReference type="InParanoid" id="S0EY22"/>
<dbReference type="EMBL" id="HF951689">
    <property type="protein sequence ID" value="CCW35218.1"/>
    <property type="molecule type" value="Genomic_DNA"/>
</dbReference>
<evidence type="ECO:0000313" key="2">
    <source>
        <dbReference type="Proteomes" id="UP000014227"/>
    </source>
</evidence>
<gene>
    <name evidence="1" type="ORF">CCALI_01401</name>
</gene>
<dbReference type="HOGENOM" id="CLU_2492246_0_0_0"/>
<organism evidence="1 2">
    <name type="scientific">Chthonomonas calidirosea (strain DSM 23976 / ICMP 18418 / T49)</name>
    <dbReference type="NCBI Taxonomy" id="1303518"/>
    <lineage>
        <taxon>Bacteria</taxon>
        <taxon>Bacillati</taxon>
        <taxon>Armatimonadota</taxon>
        <taxon>Chthonomonadia</taxon>
        <taxon>Chthonomonadales</taxon>
        <taxon>Chthonomonadaceae</taxon>
        <taxon>Chthonomonas</taxon>
    </lineage>
</organism>
<dbReference type="STRING" id="454171.CP488_02695"/>
<sequence length="86" mass="8934">MNIPPANPAQRAWLIAPSDTQLVAASVSGVPYARGILVSADCTLHVTTLGGDQLTIPFIKGYNPIAVQQVWATGSSTNGALLIGLY</sequence>
<protein>
    <submittedName>
        <fullName evidence="1">Uncharacterized protein</fullName>
    </submittedName>
</protein>
<dbReference type="PATRIC" id="fig|1303518.3.peg.1432"/>
<reference evidence="2" key="1">
    <citation type="submission" date="2013-03" db="EMBL/GenBank/DDBJ databases">
        <title>Genome sequence of Chthonomonas calidirosea, the first sequenced genome from the Armatimonadetes phylum (formally candidate division OP10).</title>
        <authorList>
            <person name="Lee K.C.Y."/>
            <person name="Morgan X.C."/>
            <person name="Dunfield P.F."/>
            <person name="Tamas I."/>
            <person name="Houghton K.M."/>
            <person name="Vyssotski M."/>
            <person name="Ryan J.L.J."/>
            <person name="Lagutin K."/>
            <person name="McDonald I.R."/>
            <person name="Stott M.B."/>
        </authorList>
    </citation>
    <scope>NUCLEOTIDE SEQUENCE [LARGE SCALE GENOMIC DNA]</scope>
    <source>
        <strain evidence="2">DSM 23976 / ICMP 18418 / T49</strain>
    </source>
</reference>
<proteinExistence type="predicted"/>
<dbReference type="Proteomes" id="UP000014227">
    <property type="component" value="Chromosome I"/>
</dbReference>
<accession>S0EY22</accession>
<name>S0EY22_CHTCT</name>
<dbReference type="KEGG" id="ccz:CCALI_01401"/>
<evidence type="ECO:0000313" key="1">
    <source>
        <dbReference type="EMBL" id="CCW35218.1"/>
    </source>
</evidence>
<dbReference type="AlphaFoldDB" id="S0EY22"/>